<sequence>MDLPTAGSTPHLAEVVPSALAVLGVPGFENSLGLPPCSAACVLLVDGLGWELLETHAADAPVLASLPRRPLTVGFPSTTAGGLAAIGTGVQSGEHGLTGYTFEVPGVAVLNALRWREHPGGPDLRERLRPEEVQPLPTTFMRSAAAGVHACVVSDAQFAKSSLTAAVQRGGEYVGVHALGDLAASVQRALAAPGFCYAYHSQLDQLGHLYGPGTPAWRMQLRQVDRLVESIVDDLPPGALLAVVADHGMVAVDATALDLDATPGLMDGVRVVAGEVRARHVYARPGALSDVLATWGAELGEHAWVATREEAIEAGWFGPRVSDRVRPRIGDVVVAARDRFGLLRRRAEPIESALIGQHGSLTPAEQLVPLVVAHRE</sequence>
<dbReference type="RefSeq" id="WP_091513865.1">
    <property type="nucleotide sequence ID" value="NZ_CBDQZW010000044.1"/>
</dbReference>
<dbReference type="SUPFAM" id="SSF53649">
    <property type="entry name" value="Alkaline phosphatase-like"/>
    <property type="match status" value="1"/>
</dbReference>
<keyword evidence="2" id="KW-1185">Reference proteome</keyword>
<evidence type="ECO:0000313" key="2">
    <source>
        <dbReference type="Proteomes" id="UP000199025"/>
    </source>
</evidence>
<dbReference type="AlphaFoldDB" id="A0A1I4A428"/>
<accession>A0A1I4A428</accession>
<dbReference type="EMBL" id="FORP01000023">
    <property type="protein sequence ID" value="SFK51073.1"/>
    <property type="molecule type" value="Genomic_DNA"/>
</dbReference>
<dbReference type="InterPro" id="IPR017850">
    <property type="entry name" value="Alkaline_phosphatase_core_sf"/>
</dbReference>
<dbReference type="Proteomes" id="UP000199025">
    <property type="component" value="Unassembled WGS sequence"/>
</dbReference>
<dbReference type="Pfam" id="PF01663">
    <property type="entry name" value="Phosphodiest"/>
    <property type="match status" value="1"/>
</dbReference>
<organism evidence="1 2">
    <name type="scientific">Amycolatopsis sacchari</name>
    <dbReference type="NCBI Taxonomy" id="115433"/>
    <lineage>
        <taxon>Bacteria</taxon>
        <taxon>Bacillati</taxon>
        <taxon>Actinomycetota</taxon>
        <taxon>Actinomycetes</taxon>
        <taxon>Pseudonocardiales</taxon>
        <taxon>Pseudonocardiaceae</taxon>
        <taxon>Amycolatopsis</taxon>
    </lineage>
</organism>
<dbReference type="STRING" id="115433.SAMN05421835_1238"/>
<proteinExistence type="predicted"/>
<dbReference type="OrthoDB" id="9779267at2"/>
<protein>
    <submittedName>
        <fullName evidence="1">Predicted pyrophosphatase or phosphodiesterase, AlkP superfamily</fullName>
    </submittedName>
</protein>
<dbReference type="Gene3D" id="3.40.720.10">
    <property type="entry name" value="Alkaline Phosphatase, subunit A"/>
    <property type="match status" value="1"/>
</dbReference>
<reference evidence="1 2" key="1">
    <citation type="submission" date="2016-10" db="EMBL/GenBank/DDBJ databases">
        <authorList>
            <person name="de Groot N.N."/>
        </authorList>
    </citation>
    <scope>NUCLEOTIDE SEQUENCE [LARGE SCALE GENOMIC DNA]</scope>
    <source>
        <strain evidence="1 2">DSM 44468</strain>
    </source>
</reference>
<evidence type="ECO:0000313" key="1">
    <source>
        <dbReference type="EMBL" id="SFK51073.1"/>
    </source>
</evidence>
<gene>
    <name evidence="1" type="ORF">SAMN05421835_1238</name>
</gene>
<dbReference type="InterPro" id="IPR002591">
    <property type="entry name" value="Phosphodiest/P_Trfase"/>
</dbReference>
<name>A0A1I4A428_9PSEU</name>